<keyword evidence="3" id="KW-1185">Reference proteome</keyword>
<accession>A0A923LT28</accession>
<gene>
    <name evidence="2" type="ORF">H8S45_01380</name>
</gene>
<dbReference type="AlphaFoldDB" id="A0A923LT28"/>
<keyword evidence="1" id="KW-0472">Membrane</keyword>
<evidence type="ECO:0000256" key="1">
    <source>
        <dbReference type="SAM" id="Phobius"/>
    </source>
</evidence>
<protein>
    <submittedName>
        <fullName evidence="2">Uncharacterized protein</fullName>
    </submittedName>
</protein>
<feature type="transmembrane region" description="Helical" evidence="1">
    <location>
        <begin position="7"/>
        <end position="24"/>
    </location>
</feature>
<comment type="caution">
    <text evidence="2">The sequence shown here is derived from an EMBL/GenBank/DDBJ whole genome shotgun (WGS) entry which is preliminary data.</text>
</comment>
<proteinExistence type="predicted"/>
<reference evidence="2" key="1">
    <citation type="submission" date="2020-08" db="EMBL/GenBank/DDBJ databases">
        <title>Genome public.</title>
        <authorList>
            <person name="Liu C."/>
            <person name="Sun Q."/>
        </authorList>
    </citation>
    <scope>NUCLEOTIDE SEQUENCE</scope>
    <source>
        <strain evidence="2">NSJ-28</strain>
    </source>
</reference>
<evidence type="ECO:0000313" key="2">
    <source>
        <dbReference type="EMBL" id="MBC5724128.1"/>
    </source>
</evidence>
<dbReference type="EMBL" id="JACOPL010000001">
    <property type="protein sequence ID" value="MBC5724128.1"/>
    <property type="molecule type" value="Genomic_DNA"/>
</dbReference>
<dbReference type="Proteomes" id="UP000606499">
    <property type="component" value="Unassembled WGS sequence"/>
</dbReference>
<feature type="transmembrane region" description="Helical" evidence="1">
    <location>
        <begin position="30"/>
        <end position="46"/>
    </location>
</feature>
<organism evidence="2 3">
    <name type="scientific">Agathobaculum faecis</name>
    <dbReference type="NCBI Taxonomy" id="2763013"/>
    <lineage>
        <taxon>Bacteria</taxon>
        <taxon>Bacillati</taxon>
        <taxon>Bacillota</taxon>
        <taxon>Clostridia</taxon>
        <taxon>Eubacteriales</taxon>
        <taxon>Butyricicoccaceae</taxon>
        <taxon>Agathobaculum</taxon>
    </lineage>
</organism>
<evidence type="ECO:0000313" key="3">
    <source>
        <dbReference type="Proteomes" id="UP000606499"/>
    </source>
</evidence>
<keyword evidence="1" id="KW-0812">Transmembrane</keyword>
<dbReference type="RefSeq" id="WP_162838357.1">
    <property type="nucleotide sequence ID" value="NZ_JACOPL010000001.1"/>
</dbReference>
<keyword evidence="1" id="KW-1133">Transmembrane helix</keyword>
<sequence>MFCRGQAIGLALISLGLGLLVGSICPSGLLLWLLALALIAAGVFLFQC</sequence>
<name>A0A923LT28_9FIRM</name>